<evidence type="ECO:0000313" key="7">
    <source>
        <dbReference type="Proteomes" id="UP000246132"/>
    </source>
</evidence>
<dbReference type="Gene3D" id="1.10.10.10">
    <property type="entry name" value="Winged helix-like DNA-binding domain superfamily/Winged helix DNA-binding domain"/>
    <property type="match status" value="1"/>
</dbReference>
<protein>
    <submittedName>
        <fullName evidence="6">Crp/Fnr family transcriptional regulator</fullName>
    </submittedName>
</protein>
<dbReference type="GO" id="GO:0003677">
    <property type="term" value="F:DNA binding"/>
    <property type="evidence" value="ECO:0007669"/>
    <property type="project" value="UniProtKB-KW"/>
</dbReference>
<dbReference type="SMART" id="SM00419">
    <property type="entry name" value="HTH_CRP"/>
    <property type="match status" value="1"/>
</dbReference>
<sequence>MRAVERAKHARRLDESLLDQVGPFARLTAAERRQILDRAVSSRFEQGAQIFEEGAVADRFYLLLDGYVRVVRQTKDGEQVIMLHIPSGQLIGIAQAFDRDTYPATAVAASECVALAWPVSFWNVLVEDYPGFAGAAMKTIGLRVKEFNERVVEMATLQVEQRIAHMVLRLVNQAGRKSADGIEIAMPVTRQDLSEMTGSTLHTVSRLLSAWEKKGWVKSGRRRIIVREPHQLVLLSEGRS</sequence>
<dbReference type="OrthoDB" id="3525895at2"/>
<dbReference type="InterPro" id="IPR050397">
    <property type="entry name" value="Env_Response_Regulators"/>
</dbReference>
<feature type="domain" description="HTH crp-type" evidence="5">
    <location>
        <begin position="157"/>
        <end position="230"/>
    </location>
</feature>
<organism evidence="6 7">
    <name type="scientific">Oceaniradius stylonematis</name>
    <dbReference type="NCBI Taxonomy" id="2184161"/>
    <lineage>
        <taxon>Bacteria</taxon>
        <taxon>Pseudomonadati</taxon>
        <taxon>Pseudomonadota</taxon>
        <taxon>Alphaproteobacteria</taxon>
        <taxon>Hyphomicrobiales</taxon>
        <taxon>Ahrensiaceae</taxon>
        <taxon>Oceaniradius</taxon>
    </lineage>
</organism>
<keyword evidence="2" id="KW-0238">DNA-binding</keyword>
<evidence type="ECO:0000256" key="3">
    <source>
        <dbReference type="ARBA" id="ARBA00023163"/>
    </source>
</evidence>
<dbReference type="Pfam" id="PF00027">
    <property type="entry name" value="cNMP_binding"/>
    <property type="match status" value="1"/>
</dbReference>
<dbReference type="Pfam" id="PF13545">
    <property type="entry name" value="HTH_Crp_2"/>
    <property type="match status" value="1"/>
</dbReference>
<dbReference type="EMBL" id="QFWV02000004">
    <property type="protein sequence ID" value="RKF07633.1"/>
    <property type="molecule type" value="Genomic_DNA"/>
</dbReference>
<feature type="domain" description="Cyclic nucleotide-binding" evidence="4">
    <location>
        <begin position="23"/>
        <end position="112"/>
    </location>
</feature>
<reference evidence="6 7" key="1">
    <citation type="journal article" date="2018" name="Int. J. Syst. Bacteriol.">
        <title>Oceaniradius stylonemae gen. nov., sp. nov., isolated from a red alga, Stylonema cornu-cervi.</title>
        <authorList>
            <person name="Jeong S."/>
        </authorList>
    </citation>
    <scope>NUCLEOTIDE SEQUENCE [LARGE SCALE GENOMIC DNA]</scope>
    <source>
        <strain evidence="6 7">StC1</strain>
    </source>
</reference>
<dbReference type="PRINTS" id="PR00034">
    <property type="entry name" value="HTHCRP"/>
</dbReference>
<comment type="caution">
    <text evidence="6">The sequence shown here is derived from an EMBL/GenBank/DDBJ whole genome shotgun (WGS) entry which is preliminary data.</text>
</comment>
<evidence type="ECO:0000256" key="2">
    <source>
        <dbReference type="ARBA" id="ARBA00023125"/>
    </source>
</evidence>
<dbReference type="InterPro" id="IPR036388">
    <property type="entry name" value="WH-like_DNA-bd_sf"/>
</dbReference>
<dbReference type="SUPFAM" id="SSF51206">
    <property type="entry name" value="cAMP-binding domain-like"/>
    <property type="match status" value="1"/>
</dbReference>
<dbReference type="SMART" id="SM00100">
    <property type="entry name" value="cNMP"/>
    <property type="match status" value="1"/>
</dbReference>
<dbReference type="InterPro" id="IPR014710">
    <property type="entry name" value="RmlC-like_jellyroll"/>
</dbReference>
<keyword evidence="1" id="KW-0805">Transcription regulation</keyword>
<keyword evidence="3" id="KW-0804">Transcription</keyword>
<dbReference type="RefSeq" id="WP_109765566.1">
    <property type="nucleotide sequence ID" value="NZ_CP159474.1"/>
</dbReference>
<dbReference type="GO" id="GO:0005829">
    <property type="term" value="C:cytosol"/>
    <property type="evidence" value="ECO:0007669"/>
    <property type="project" value="TreeGrafter"/>
</dbReference>
<dbReference type="PROSITE" id="PS50042">
    <property type="entry name" value="CNMP_BINDING_3"/>
    <property type="match status" value="1"/>
</dbReference>
<evidence type="ECO:0000313" key="6">
    <source>
        <dbReference type="EMBL" id="RKF07633.1"/>
    </source>
</evidence>
<dbReference type="InterPro" id="IPR012318">
    <property type="entry name" value="HTH_CRP"/>
</dbReference>
<dbReference type="PROSITE" id="PS51063">
    <property type="entry name" value="HTH_CRP_2"/>
    <property type="match status" value="1"/>
</dbReference>
<dbReference type="GO" id="GO:0003700">
    <property type="term" value="F:DNA-binding transcription factor activity"/>
    <property type="evidence" value="ECO:0007669"/>
    <property type="project" value="TreeGrafter"/>
</dbReference>
<evidence type="ECO:0000259" key="5">
    <source>
        <dbReference type="PROSITE" id="PS51063"/>
    </source>
</evidence>
<dbReference type="CDD" id="cd00038">
    <property type="entry name" value="CAP_ED"/>
    <property type="match status" value="1"/>
</dbReference>
<dbReference type="InterPro" id="IPR036390">
    <property type="entry name" value="WH_DNA-bd_sf"/>
</dbReference>
<evidence type="ECO:0000259" key="4">
    <source>
        <dbReference type="PROSITE" id="PS50042"/>
    </source>
</evidence>
<dbReference type="SUPFAM" id="SSF46785">
    <property type="entry name" value="Winged helix' DNA-binding domain"/>
    <property type="match status" value="1"/>
</dbReference>
<dbReference type="InterPro" id="IPR000595">
    <property type="entry name" value="cNMP-bd_dom"/>
</dbReference>
<name>A0A3A8ANZ6_9HYPH</name>
<keyword evidence="7" id="KW-1185">Reference proteome</keyword>
<accession>A0A3A8ANZ6</accession>
<proteinExistence type="predicted"/>
<dbReference type="InterPro" id="IPR018490">
    <property type="entry name" value="cNMP-bd_dom_sf"/>
</dbReference>
<dbReference type="PANTHER" id="PTHR24567">
    <property type="entry name" value="CRP FAMILY TRANSCRIPTIONAL REGULATORY PROTEIN"/>
    <property type="match status" value="1"/>
</dbReference>
<dbReference type="PANTHER" id="PTHR24567:SF28">
    <property type="entry name" value="LISTERIOLYSIN REGULATORY PROTEIN"/>
    <property type="match status" value="1"/>
</dbReference>
<dbReference type="Proteomes" id="UP000246132">
    <property type="component" value="Unassembled WGS sequence"/>
</dbReference>
<gene>
    <name evidence="6" type="ORF">DEM25_007660</name>
</gene>
<dbReference type="AlphaFoldDB" id="A0A3A8ANZ6"/>
<dbReference type="Gene3D" id="2.60.120.10">
    <property type="entry name" value="Jelly Rolls"/>
    <property type="match status" value="1"/>
</dbReference>
<dbReference type="CDD" id="cd00092">
    <property type="entry name" value="HTH_CRP"/>
    <property type="match status" value="1"/>
</dbReference>
<evidence type="ECO:0000256" key="1">
    <source>
        <dbReference type="ARBA" id="ARBA00023015"/>
    </source>
</evidence>